<accession>A0ABU3D3D4</accession>
<evidence type="ECO:0000256" key="1">
    <source>
        <dbReference type="ARBA" id="ARBA00022729"/>
    </source>
</evidence>
<organism evidence="3 4">
    <name type="scientific">Autumnicola musiva</name>
    <dbReference type="NCBI Taxonomy" id="3075589"/>
    <lineage>
        <taxon>Bacteria</taxon>
        <taxon>Pseudomonadati</taxon>
        <taxon>Bacteroidota</taxon>
        <taxon>Flavobacteriia</taxon>
        <taxon>Flavobacteriales</taxon>
        <taxon>Flavobacteriaceae</taxon>
        <taxon>Autumnicola</taxon>
    </lineage>
</organism>
<dbReference type="PANTHER" id="PTHR16026">
    <property type="entry name" value="CARTILAGE ACIDIC PROTEIN 1"/>
    <property type="match status" value="1"/>
</dbReference>
<dbReference type="EMBL" id="JAVRHK010000002">
    <property type="protein sequence ID" value="MDT0675875.1"/>
    <property type="molecule type" value="Genomic_DNA"/>
</dbReference>
<evidence type="ECO:0000259" key="2">
    <source>
        <dbReference type="Pfam" id="PF07593"/>
    </source>
</evidence>
<dbReference type="InterPro" id="IPR027039">
    <property type="entry name" value="Crtac1"/>
</dbReference>
<dbReference type="Gene3D" id="2.130.10.130">
    <property type="entry name" value="Integrin alpha, N-terminal"/>
    <property type="match status" value="3"/>
</dbReference>
<proteinExistence type="predicted"/>
<reference evidence="3 4" key="1">
    <citation type="submission" date="2023-09" db="EMBL/GenBank/DDBJ databases">
        <authorList>
            <person name="Rey-Velasco X."/>
        </authorList>
    </citation>
    <scope>NUCLEOTIDE SEQUENCE [LARGE SCALE GENOMIC DNA]</scope>
    <source>
        <strain evidence="3 4">F117</strain>
    </source>
</reference>
<dbReference type="InterPro" id="IPR028994">
    <property type="entry name" value="Integrin_alpha_N"/>
</dbReference>
<name>A0ABU3D3D4_9FLAO</name>
<comment type="caution">
    <text evidence="3">The sequence shown here is derived from an EMBL/GenBank/DDBJ whole genome shotgun (WGS) entry which is preliminary data.</text>
</comment>
<gene>
    <name evidence="3" type="ORF">RM539_04685</name>
</gene>
<dbReference type="RefSeq" id="WP_311502269.1">
    <property type="nucleotide sequence ID" value="NZ_JAVRHK010000002.1"/>
</dbReference>
<sequence>MLSFLKKNSVLILFFSFLGCKDGHLFDKKSNASSGLDFVNHIEETQENNVMTYEYFYNGGGIAVGDVNKDGLPDVYLSGNSVNNKLFVNKGDFKFEDITVKANITERNGWKTGVTMADVNGDGLLDIYLSYSGNSSREGFDKPVIVDYAGRANQLFVNQGIDDDGIPYFSEKAKEYGLDAPGTFSTQAYFLDYDNDGDLDMFLLNHANKFYTTFYNIRKLRNMRHPVFGNKLFENKGGKYVDISEKSGIYGSGVNFGLSAAVSDINKDGYADIYVTNDYDEQDFLYLNNKNGTFREISHSAFGHMSKFGMGSDIADVNNDQLPDIFVADMLPEDNYRQKVLKGPDEYNKYKMAADSGYHHQYMRNTLQLNRGISPDSLLKFSEIGQLSGISNTDWSWAPLFADFDNDGYKDLFITNGYLRDFSNLDFVNFKANMALAEAQSKNEEVDFVSLIKEMPSTRVNNYIFRNLDGTKFEKKVKDWGMEEKTVSNAAAYADFDNDGDLDLIVNNLNSPVLLYENKQERIKKNNFIKIKLQGANKNTFGLGSKILLQLPDGKEIYQEAYFGRGYQSSVEPVLTIGLGESDEISELNVVWSDNRTTSLQNVKVNQSLTLNQNKANLSKDDVFKTKEPNILTEVTDESNLNFVHRENDYVDFYHQSLIPYQTSRLGGHSSVGDVNNDGFDDVYFEGAKGQAGELFLGDERGFLTAHNEGQPWNSSSDAEHEDASSIFFDVDGDGDLDLYVVSGGGEQEEGSAFFKDRLYVNGGTGKFQKFNGRLPGTNFSGGTVKVADYNKDQKPDLFIGGRVQGDNYPFTPKSILLKNTSSASKIDFEYISNNEIERVGMVTDAIWTDINNDSWKDLIIVGEWMPVTILKNDKGELHDATSSYGLENSYGWWLSITEADFDNDGNSEFILGNLGSNTQFSASEDEPMVYYVQDIDNNGKFDPLLSYYIQGSSYMLPSRDELLGQVPSLKKSFTSYDAYAKSTTQEVLKSGGVQSSSILQINTLESALLDINKDGKKSITSLPEEIQVSALQTALYEDFDNDGKKELLTAGNFYPFRVSLGKMDASFGGLMKFENGKWVLNKNHQNLWLDGDVRDMKLMKFGKNHAKLLVTRNNDKASLYQIK</sequence>
<dbReference type="Pfam" id="PF07593">
    <property type="entry name" value="UnbV_ASPIC"/>
    <property type="match status" value="1"/>
</dbReference>
<dbReference type="InterPro" id="IPR013517">
    <property type="entry name" value="FG-GAP"/>
</dbReference>
<evidence type="ECO:0000313" key="4">
    <source>
        <dbReference type="Proteomes" id="UP001262582"/>
    </source>
</evidence>
<evidence type="ECO:0000313" key="3">
    <source>
        <dbReference type="EMBL" id="MDT0675875.1"/>
    </source>
</evidence>
<keyword evidence="4" id="KW-1185">Reference proteome</keyword>
<protein>
    <submittedName>
        <fullName evidence="3">VCBS repeat-containing protein</fullName>
    </submittedName>
</protein>
<dbReference type="Proteomes" id="UP001262582">
    <property type="component" value="Unassembled WGS sequence"/>
</dbReference>
<keyword evidence="1" id="KW-0732">Signal</keyword>
<dbReference type="SUPFAM" id="SSF69318">
    <property type="entry name" value="Integrin alpha N-terminal domain"/>
    <property type="match status" value="2"/>
</dbReference>
<dbReference type="Pfam" id="PF13517">
    <property type="entry name" value="FG-GAP_3"/>
    <property type="match status" value="4"/>
</dbReference>
<dbReference type="PANTHER" id="PTHR16026:SF0">
    <property type="entry name" value="CARTILAGE ACIDIC PROTEIN 1"/>
    <property type="match status" value="1"/>
</dbReference>
<dbReference type="PROSITE" id="PS51257">
    <property type="entry name" value="PROKAR_LIPOPROTEIN"/>
    <property type="match status" value="1"/>
</dbReference>
<feature type="domain" description="ASPIC/UnbV" evidence="2">
    <location>
        <begin position="542"/>
        <end position="610"/>
    </location>
</feature>
<dbReference type="InterPro" id="IPR011519">
    <property type="entry name" value="UnbV_ASPIC"/>
</dbReference>